<evidence type="ECO:0000256" key="1">
    <source>
        <dbReference type="SAM" id="MobiDB-lite"/>
    </source>
</evidence>
<feature type="compositionally biased region" description="Low complexity" evidence="1">
    <location>
        <begin position="46"/>
        <end position="55"/>
    </location>
</feature>
<comment type="caution">
    <text evidence="2">The sequence shown here is derived from an EMBL/GenBank/DDBJ whole genome shotgun (WGS) entry which is preliminary data.</text>
</comment>
<feature type="compositionally biased region" description="Low complexity" evidence="1">
    <location>
        <begin position="64"/>
        <end position="74"/>
    </location>
</feature>
<proteinExistence type="predicted"/>
<organism evidence="2 3">
    <name type="scientific">Stylosanthes scabra</name>
    <dbReference type="NCBI Taxonomy" id="79078"/>
    <lineage>
        <taxon>Eukaryota</taxon>
        <taxon>Viridiplantae</taxon>
        <taxon>Streptophyta</taxon>
        <taxon>Embryophyta</taxon>
        <taxon>Tracheophyta</taxon>
        <taxon>Spermatophyta</taxon>
        <taxon>Magnoliopsida</taxon>
        <taxon>eudicotyledons</taxon>
        <taxon>Gunneridae</taxon>
        <taxon>Pentapetalae</taxon>
        <taxon>rosids</taxon>
        <taxon>fabids</taxon>
        <taxon>Fabales</taxon>
        <taxon>Fabaceae</taxon>
        <taxon>Papilionoideae</taxon>
        <taxon>50 kb inversion clade</taxon>
        <taxon>dalbergioids sensu lato</taxon>
        <taxon>Dalbergieae</taxon>
        <taxon>Pterocarpus clade</taxon>
        <taxon>Stylosanthes</taxon>
    </lineage>
</organism>
<dbReference type="Proteomes" id="UP001341840">
    <property type="component" value="Unassembled WGS sequence"/>
</dbReference>
<sequence length="122" mass="14007">MECENNETQKGNNSTLTQVEAAWILTYIKNHSTTTEEDEEEEDQQENSSSNNSNSLQEWKPADEVSVVSSISSSEIEDVLADIEEDESLKRRNKRYRYVDELYTTTQPLSEPNLRLKPTTTT</sequence>
<protein>
    <submittedName>
        <fullName evidence="2">Uncharacterized protein</fullName>
    </submittedName>
</protein>
<accession>A0ABU6U9M8</accession>
<reference evidence="2 3" key="1">
    <citation type="journal article" date="2023" name="Plants (Basel)">
        <title>Bridging the Gap: Combining Genomics and Transcriptomics Approaches to Understand Stylosanthes scabra, an Orphan Legume from the Brazilian Caatinga.</title>
        <authorList>
            <person name="Ferreira-Neto J.R.C."/>
            <person name="da Silva M.D."/>
            <person name="Binneck E."/>
            <person name="de Melo N.F."/>
            <person name="da Silva R.H."/>
            <person name="de Melo A.L.T.M."/>
            <person name="Pandolfi V."/>
            <person name="Bustamante F.O."/>
            <person name="Brasileiro-Vidal A.C."/>
            <person name="Benko-Iseppon A.M."/>
        </authorList>
    </citation>
    <scope>NUCLEOTIDE SEQUENCE [LARGE SCALE GENOMIC DNA]</scope>
    <source>
        <tissue evidence="2">Leaves</tissue>
    </source>
</reference>
<name>A0ABU6U9M8_9FABA</name>
<keyword evidence="3" id="KW-1185">Reference proteome</keyword>
<gene>
    <name evidence="2" type="ORF">PIB30_022994</name>
</gene>
<evidence type="ECO:0000313" key="3">
    <source>
        <dbReference type="Proteomes" id="UP001341840"/>
    </source>
</evidence>
<dbReference type="EMBL" id="JASCZI010120908">
    <property type="protein sequence ID" value="MED6157422.1"/>
    <property type="molecule type" value="Genomic_DNA"/>
</dbReference>
<feature type="compositionally biased region" description="Acidic residues" evidence="1">
    <location>
        <begin position="35"/>
        <end position="45"/>
    </location>
</feature>
<evidence type="ECO:0000313" key="2">
    <source>
        <dbReference type="EMBL" id="MED6157422.1"/>
    </source>
</evidence>
<feature type="region of interest" description="Disordered" evidence="1">
    <location>
        <begin position="30"/>
        <end position="75"/>
    </location>
</feature>